<reference evidence="5 6" key="1">
    <citation type="journal article" date="2019" name="Int. J. Syst. Evol. Microbiol.">
        <title>The Global Catalogue of Microorganisms (GCM) 10K type strain sequencing project: providing services to taxonomists for standard genome sequencing and annotation.</title>
        <authorList>
            <consortium name="The Broad Institute Genomics Platform"/>
            <consortium name="The Broad Institute Genome Sequencing Center for Infectious Disease"/>
            <person name="Wu L."/>
            <person name="Ma J."/>
        </authorList>
    </citation>
    <scope>NUCLEOTIDE SEQUENCE [LARGE SCALE GENOMIC DNA]</scope>
    <source>
        <strain evidence="5 6">JCM 14323</strain>
    </source>
</reference>
<dbReference type="PANTHER" id="PTHR34580:SF1">
    <property type="entry name" value="PROTEIN PAFC"/>
    <property type="match status" value="1"/>
</dbReference>
<accession>A0ABN2MH75</accession>
<evidence type="ECO:0000256" key="1">
    <source>
        <dbReference type="ARBA" id="ARBA00023015"/>
    </source>
</evidence>
<dbReference type="Proteomes" id="UP001501746">
    <property type="component" value="Unassembled WGS sequence"/>
</dbReference>
<dbReference type="RefSeq" id="WP_157426035.1">
    <property type="nucleotide sequence ID" value="NZ_BAAANK010000001.1"/>
</dbReference>
<dbReference type="InterPro" id="IPR001034">
    <property type="entry name" value="DeoR_HTH"/>
</dbReference>
<keyword evidence="6" id="KW-1185">Reference proteome</keyword>
<dbReference type="PROSITE" id="PS52050">
    <property type="entry name" value="WYL"/>
    <property type="match status" value="1"/>
</dbReference>
<dbReference type="PIRSF" id="PIRSF016838">
    <property type="entry name" value="PafC"/>
    <property type="match status" value="1"/>
</dbReference>
<dbReference type="InterPro" id="IPR028349">
    <property type="entry name" value="PafC-like"/>
</dbReference>
<organism evidence="5 6">
    <name type="scientific">Agromyces salentinus</name>
    <dbReference type="NCBI Taxonomy" id="269421"/>
    <lineage>
        <taxon>Bacteria</taxon>
        <taxon>Bacillati</taxon>
        <taxon>Actinomycetota</taxon>
        <taxon>Actinomycetes</taxon>
        <taxon>Micrococcales</taxon>
        <taxon>Microbacteriaceae</taxon>
        <taxon>Agromyces</taxon>
    </lineage>
</organism>
<sequence>MRADRLVAALLLMQARGRVTARELAEELEISVATARRDLEALSAAGIPVYPQPGRGGGWQLLGEGRTDLSGFTASEARALFLTLGPRAGESEATRSALRKVMRALPATFRADAEAASDSVVVEAGGWGASAVRPREVGTLQTAVLERRAVRFDYAAWGRPVRSRTVHPLGLVDKGGTWYLLARPADAASPADATAPANAENPADAASPADAAVQPPAASDTAMRSYRLDRISDVAMLDERFAPPVAFDLEAAWARVSGEVERARAQASAMVRVAPGVLDEFRGWVGGTELVTETTPDASGRVLVRVAAPSDEALARRLASWVDDVEVVEPTAVRDRLAAFGARLVATYAVGVVLSSSSTPTTSA</sequence>
<evidence type="ECO:0000259" key="4">
    <source>
        <dbReference type="PROSITE" id="PS51000"/>
    </source>
</evidence>
<dbReference type="SUPFAM" id="SSF46785">
    <property type="entry name" value="Winged helix' DNA-binding domain"/>
    <property type="match status" value="1"/>
</dbReference>
<keyword evidence="1" id="KW-0805">Transcription regulation</keyword>
<evidence type="ECO:0000313" key="6">
    <source>
        <dbReference type="Proteomes" id="UP001501746"/>
    </source>
</evidence>
<dbReference type="Pfam" id="PF25583">
    <property type="entry name" value="WCX"/>
    <property type="match status" value="1"/>
</dbReference>
<dbReference type="InterPro" id="IPR051534">
    <property type="entry name" value="CBASS_pafABC_assoc_protein"/>
</dbReference>
<dbReference type="InterPro" id="IPR036388">
    <property type="entry name" value="WH-like_DNA-bd_sf"/>
</dbReference>
<dbReference type="InterPro" id="IPR057727">
    <property type="entry name" value="WCX_dom"/>
</dbReference>
<comment type="caution">
    <text evidence="5">The sequence shown here is derived from an EMBL/GenBank/DDBJ whole genome shotgun (WGS) entry which is preliminary data.</text>
</comment>
<dbReference type="EMBL" id="BAAANK010000001">
    <property type="protein sequence ID" value="GAA1825282.1"/>
    <property type="molecule type" value="Genomic_DNA"/>
</dbReference>
<protein>
    <submittedName>
        <fullName evidence="5">WYL domain-containing protein</fullName>
    </submittedName>
</protein>
<proteinExistence type="predicted"/>
<dbReference type="Gene3D" id="1.10.10.10">
    <property type="entry name" value="Winged helix-like DNA-binding domain superfamily/Winged helix DNA-binding domain"/>
    <property type="match status" value="1"/>
</dbReference>
<gene>
    <name evidence="5" type="ORF">GCM10009750_05440</name>
</gene>
<evidence type="ECO:0000313" key="5">
    <source>
        <dbReference type="EMBL" id="GAA1825282.1"/>
    </source>
</evidence>
<feature type="domain" description="HTH deoR-type" evidence="4">
    <location>
        <begin position="2"/>
        <end position="57"/>
    </location>
</feature>
<evidence type="ECO:0000256" key="2">
    <source>
        <dbReference type="ARBA" id="ARBA00023163"/>
    </source>
</evidence>
<evidence type="ECO:0000256" key="3">
    <source>
        <dbReference type="SAM" id="MobiDB-lite"/>
    </source>
</evidence>
<dbReference type="InterPro" id="IPR036390">
    <property type="entry name" value="WH_DNA-bd_sf"/>
</dbReference>
<feature type="region of interest" description="Disordered" evidence="3">
    <location>
        <begin position="190"/>
        <end position="219"/>
    </location>
</feature>
<dbReference type="Pfam" id="PF08279">
    <property type="entry name" value="HTH_11"/>
    <property type="match status" value="1"/>
</dbReference>
<keyword evidence="2" id="KW-0804">Transcription</keyword>
<dbReference type="PANTHER" id="PTHR34580">
    <property type="match status" value="1"/>
</dbReference>
<dbReference type="InterPro" id="IPR026881">
    <property type="entry name" value="WYL_dom"/>
</dbReference>
<name>A0ABN2MH75_9MICO</name>
<dbReference type="Pfam" id="PF13280">
    <property type="entry name" value="WYL"/>
    <property type="match status" value="1"/>
</dbReference>
<dbReference type="InterPro" id="IPR013196">
    <property type="entry name" value="HTH_11"/>
</dbReference>
<dbReference type="PROSITE" id="PS51000">
    <property type="entry name" value="HTH_DEOR_2"/>
    <property type="match status" value="1"/>
</dbReference>